<dbReference type="NCBIfam" id="TIGR00773">
    <property type="entry name" value="NhaA"/>
    <property type="match status" value="1"/>
</dbReference>
<evidence type="ECO:0000313" key="13">
    <source>
        <dbReference type="Proteomes" id="UP000219947"/>
    </source>
</evidence>
<feature type="transmembrane region" description="Helical" evidence="11">
    <location>
        <begin position="176"/>
        <end position="198"/>
    </location>
</feature>
<feature type="transmembrane region" description="Helical" evidence="11">
    <location>
        <begin position="254"/>
        <end position="270"/>
    </location>
</feature>
<keyword evidence="13" id="KW-1185">Reference proteome</keyword>
<reference evidence="12" key="1">
    <citation type="submission" date="2017-10" db="EMBL/GenBank/DDBJ databases">
        <title>Kefir isolates.</title>
        <authorList>
            <person name="Kim Y."/>
            <person name="Blasche S."/>
        </authorList>
    </citation>
    <scope>NUCLEOTIDE SEQUENCE [LARGE SCALE GENOMIC DNA]</scope>
    <source>
        <strain evidence="12">OG2-2</strain>
    </source>
</reference>
<dbReference type="InterPro" id="IPR004670">
    <property type="entry name" value="NhaA"/>
</dbReference>
<dbReference type="Pfam" id="PF06965">
    <property type="entry name" value="Na_H_antiport_1"/>
    <property type="match status" value="1"/>
</dbReference>
<dbReference type="AlphaFoldDB" id="A0A2A8D4R8"/>
<evidence type="ECO:0000256" key="10">
    <source>
        <dbReference type="ARBA" id="ARBA00023201"/>
    </source>
</evidence>
<keyword evidence="10 11" id="KW-0739">Sodium transport</keyword>
<evidence type="ECO:0000256" key="2">
    <source>
        <dbReference type="ARBA" id="ARBA00022448"/>
    </source>
</evidence>
<evidence type="ECO:0000256" key="5">
    <source>
        <dbReference type="ARBA" id="ARBA00022692"/>
    </source>
</evidence>
<evidence type="ECO:0000256" key="9">
    <source>
        <dbReference type="ARBA" id="ARBA00023136"/>
    </source>
</evidence>
<evidence type="ECO:0000313" key="12">
    <source>
        <dbReference type="EMBL" id="PEN15860.1"/>
    </source>
</evidence>
<proteinExistence type="inferred from homology"/>
<dbReference type="RefSeq" id="WP_070661814.1">
    <property type="nucleotide sequence ID" value="NZ_CAURLQ010000025.1"/>
</dbReference>
<evidence type="ECO:0000256" key="4">
    <source>
        <dbReference type="ARBA" id="ARBA00022475"/>
    </source>
</evidence>
<gene>
    <name evidence="11 12" type="primary">nhaA</name>
    <name evidence="12" type="ORF">CRM92_07085</name>
</gene>
<feature type="transmembrane region" description="Helical" evidence="11">
    <location>
        <begin position="400"/>
        <end position="417"/>
    </location>
</feature>
<comment type="subcellular location">
    <subcellularLocation>
        <location evidence="1">Cell inner membrane</location>
        <topology evidence="1">Multi-pass membrane protein</topology>
    </subcellularLocation>
    <subcellularLocation>
        <location evidence="11">Cell membrane</location>
        <topology evidence="11">Multi-pass membrane protein</topology>
    </subcellularLocation>
</comment>
<feature type="transmembrane region" description="Helical" evidence="11">
    <location>
        <begin position="80"/>
        <end position="100"/>
    </location>
</feature>
<keyword evidence="9 11" id="KW-0472">Membrane</keyword>
<dbReference type="EMBL" id="PDEV01000003">
    <property type="protein sequence ID" value="PEN15860.1"/>
    <property type="molecule type" value="Genomic_DNA"/>
</dbReference>
<dbReference type="Proteomes" id="UP000219947">
    <property type="component" value="Unassembled WGS sequence"/>
</dbReference>
<keyword evidence="6 11" id="KW-1133">Transmembrane helix</keyword>
<dbReference type="HAMAP" id="MF_01844">
    <property type="entry name" value="NhaA"/>
    <property type="match status" value="1"/>
</dbReference>
<keyword evidence="3 11" id="KW-0050">Antiport</keyword>
<comment type="function">
    <text evidence="11">Na(+)/H(+) antiporter that extrudes sodium in exchange for external protons.</text>
</comment>
<feature type="transmembrane region" description="Helical" evidence="11">
    <location>
        <begin position="112"/>
        <end position="136"/>
    </location>
</feature>
<comment type="similarity">
    <text evidence="11">Belongs to the NhaA Na(+)/H(+) (TC 2.A.33) antiporter family.</text>
</comment>
<evidence type="ECO:0000256" key="11">
    <source>
        <dbReference type="HAMAP-Rule" id="MF_01844"/>
    </source>
</evidence>
<evidence type="ECO:0000256" key="3">
    <source>
        <dbReference type="ARBA" id="ARBA00022449"/>
    </source>
</evidence>
<dbReference type="PANTHER" id="PTHR30341">
    <property type="entry name" value="SODIUM ION/PROTON ANTIPORTER NHAA-RELATED"/>
    <property type="match status" value="1"/>
</dbReference>
<keyword evidence="4 11" id="KW-1003">Cell membrane</keyword>
<accession>A0A2A8D4R8</accession>
<keyword evidence="7 11" id="KW-0915">Sodium</keyword>
<feature type="transmembrane region" description="Helical" evidence="11">
    <location>
        <begin position="327"/>
        <end position="349"/>
    </location>
</feature>
<feature type="transmembrane region" description="Helical" evidence="11">
    <location>
        <begin position="204"/>
        <end position="220"/>
    </location>
</feature>
<evidence type="ECO:0000256" key="8">
    <source>
        <dbReference type="ARBA" id="ARBA00023065"/>
    </source>
</evidence>
<evidence type="ECO:0000256" key="6">
    <source>
        <dbReference type="ARBA" id="ARBA00022989"/>
    </source>
</evidence>
<feature type="transmembrane region" description="Helical" evidence="11">
    <location>
        <begin position="38"/>
        <end position="60"/>
    </location>
</feature>
<comment type="caution">
    <text evidence="12">The sequence shown here is derived from an EMBL/GenBank/DDBJ whole genome shotgun (WGS) entry which is preliminary data.</text>
</comment>
<feature type="transmembrane region" description="Helical" evidence="11">
    <location>
        <begin position="232"/>
        <end position="248"/>
    </location>
</feature>
<evidence type="ECO:0000256" key="1">
    <source>
        <dbReference type="ARBA" id="ARBA00004429"/>
    </source>
</evidence>
<organism evidence="12 13">
    <name type="scientific">Rothia dentocariosa</name>
    <dbReference type="NCBI Taxonomy" id="2047"/>
    <lineage>
        <taxon>Bacteria</taxon>
        <taxon>Bacillati</taxon>
        <taxon>Actinomycetota</taxon>
        <taxon>Actinomycetes</taxon>
        <taxon>Micrococcales</taxon>
        <taxon>Micrococcaceae</taxon>
        <taxon>Rothia</taxon>
    </lineage>
</organism>
<feature type="transmembrane region" description="Helical" evidence="11">
    <location>
        <begin position="148"/>
        <end position="169"/>
    </location>
</feature>
<feature type="transmembrane region" description="Helical" evidence="11">
    <location>
        <begin position="291"/>
        <end position="315"/>
    </location>
</feature>
<keyword evidence="5 11" id="KW-0812">Transmembrane</keyword>
<keyword evidence="2 11" id="KW-0813">Transport</keyword>
<dbReference type="GO" id="GO:0006885">
    <property type="term" value="P:regulation of pH"/>
    <property type="evidence" value="ECO:0007669"/>
    <property type="project" value="UniProtKB-UniRule"/>
</dbReference>
<keyword evidence="8 11" id="KW-0406">Ion transport</keyword>
<dbReference type="GO" id="GO:0015385">
    <property type="term" value="F:sodium:proton antiporter activity"/>
    <property type="evidence" value="ECO:0007669"/>
    <property type="project" value="UniProtKB-UniRule"/>
</dbReference>
<dbReference type="GO" id="GO:0005886">
    <property type="term" value="C:plasma membrane"/>
    <property type="evidence" value="ECO:0007669"/>
    <property type="project" value="UniProtKB-SubCell"/>
</dbReference>
<dbReference type="InterPro" id="IPR023171">
    <property type="entry name" value="Na/H_antiporter_dom_sf"/>
</dbReference>
<evidence type="ECO:0000256" key="7">
    <source>
        <dbReference type="ARBA" id="ARBA00023053"/>
    </source>
</evidence>
<protein>
    <recommendedName>
        <fullName evidence="11">Na(+)/H(+) antiporter NhaA</fullName>
    </recommendedName>
    <alternativeName>
        <fullName evidence="11">Sodium/proton antiporter NhaA</fullName>
    </alternativeName>
</protein>
<feature type="transmembrane region" description="Helical" evidence="11">
    <location>
        <begin position="361"/>
        <end position="388"/>
    </location>
</feature>
<dbReference type="Gene3D" id="1.20.1530.10">
    <property type="entry name" value="Na+/H+ antiporter like domain"/>
    <property type="match status" value="1"/>
</dbReference>
<sequence>MTQSQTPNSENTVFSRGSYSNSKRVADILRTESVGGSILLVATVLAVVLANTPLADIYFGVRDTVIGPEVPGFHHLHMKIGTWAADGLLAIFFFLTGLELKKEFAIGDLKSPATAIVPIAAAFGGVITPAIIYTAINFSSPTAIHGWAIPTATDIAFAVAVLAGVGTFLPSAMRIFLLTLAVVDDLIAICIIAIFYTGTFHGEYLLLAIIPISLFAFIAYRGEKMLHLKPAAAWILLLPLGFITWALFLESGIHATIAGVVLGFCVPVKFNKRTEAAGADAGLAEVFEHRFRPLSTGICVPVFAFFSAGVAMGGFDGLTRALTDSVSLGIMFALVFGKTIGITGTTWLVTRFRHANLDPDVQWIDVIGLAVTGGIGFTVSLLVAELSFTGGSPHGEDAKIAILFGSVAAAILGALILSRRNKHYRLLAEKESVDADMDGIPDVFQQRKSQS</sequence>
<dbReference type="PANTHER" id="PTHR30341:SF0">
    <property type="entry name" value="NA(+)_H(+) ANTIPORTER NHAA"/>
    <property type="match status" value="1"/>
</dbReference>
<name>A0A2A8D4R8_9MICC</name>
<comment type="catalytic activity">
    <reaction evidence="11">
        <text>Na(+)(in) + 2 H(+)(out) = Na(+)(out) + 2 H(+)(in)</text>
        <dbReference type="Rhea" id="RHEA:29251"/>
        <dbReference type="ChEBI" id="CHEBI:15378"/>
        <dbReference type="ChEBI" id="CHEBI:29101"/>
    </reaction>
</comment>